<feature type="transmembrane region" description="Helical" evidence="1">
    <location>
        <begin position="164"/>
        <end position="181"/>
    </location>
</feature>
<dbReference type="GO" id="GO:0008237">
    <property type="term" value="F:metallopeptidase activity"/>
    <property type="evidence" value="ECO:0007669"/>
    <property type="project" value="UniProtKB-KW"/>
</dbReference>
<keyword evidence="1" id="KW-0812">Transmembrane</keyword>
<keyword evidence="4" id="KW-1185">Reference proteome</keyword>
<keyword evidence="3" id="KW-0482">Metalloprotease</keyword>
<dbReference type="Pfam" id="PF02517">
    <property type="entry name" value="Rce1-like"/>
    <property type="match status" value="1"/>
</dbReference>
<reference evidence="3 4" key="1">
    <citation type="submission" date="2017-02" db="EMBL/GenBank/DDBJ databases">
        <title>Pseudoalteromonas ulvae TC14 Genome.</title>
        <authorList>
            <person name="Molmeret M."/>
        </authorList>
    </citation>
    <scope>NUCLEOTIDE SEQUENCE [LARGE SCALE GENOMIC DNA]</scope>
    <source>
        <strain evidence="3">TC14</strain>
    </source>
</reference>
<dbReference type="RefSeq" id="WP_086743057.1">
    <property type="nucleotide sequence ID" value="NZ_MWPV01000001.1"/>
</dbReference>
<dbReference type="Proteomes" id="UP000194841">
    <property type="component" value="Unassembled WGS sequence"/>
</dbReference>
<dbReference type="EMBL" id="MWPV01000001">
    <property type="protein sequence ID" value="OUL59667.1"/>
    <property type="molecule type" value="Genomic_DNA"/>
</dbReference>
<proteinExistence type="predicted"/>
<keyword evidence="3" id="KW-0378">Hydrolase</keyword>
<dbReference type="OrthoDB" id="9805801at2"/>
<organism evidence="3 4">
    <name type="scientific">Pseudoalteromonas ulvae</name>
    <dbReference type="NCBI Taxonomy" id="107327"/>
    <lineage>
        <taxon>Bacteria</taxon>
        <taxon>Pseudomonadati</taxon>
        <taxon>Pseudomonadota</taxon>
        <taxon>Gammaproteobacteria</taxon>
        <taxon>Alteromonadales</taxon>
        <taxon>Pseudoalteromonadaceae</taxon>
        <taxon>Pseudoalteromonas</taxon>
    </lineage>
</organism>
<feature type="transmembrane region" description="Helical" evidence="1">
    <location>
        <begin position="7"/>
        <end position="25"/>
    </location>
</feature>
<dbReference type="GO" id="GO:0004175">
    <property type="term" value="F:endopeptidase activity"/>
    <property type="evidence" value="ECO:0007669"/>
    <property type="project" value="UniProtKB-ARBA"/>
</dbReference>
<gene>
    <name evidence="3" type="ORF">B1199_05400</name>
</gene>
<dbReference type="InterPro" id="IPR003675">
    <property type="entry name" value="Rce1/LyrA-like_dom"/>
</dbReference>
<feature type="transmembrane region" description="Helical" evidence="1">
    <location>
        <begin position="31"/>
        <end position="49"/>
    </location>
</feature>
<feature type="transmembrane region" description="Helical" evidence="1">
    <location>
        <begin position="142"/>
        <end position="158"/>
    </location>
</feature>
<protein>
    <submittedName>
        <fullName evidence="3">CPBP family intramembrane metalloprotease</fullName>
    </submittedName>
</protein>
<keyword evidence="3" id="KW-0645">Protease</keyword>
<evidence type="ECO:0000256" key="1">
    <source>
        <dbReference type="SAM" id="Phobius"/>
    </source>
</evidence>
<evidence type="ECO:0000259" key="2">
    <source>
        <dbReference type="Pfam" id="PF02517"/>
    </source>
</evidence>
<feature type="transmembrane region" description="Helical" evidence="1">
    <location>
        <begin position="72"/>
        <end position="90"/>
    </location>
</feature>
<feature type="domain" description="CAAX prenyl protease 2/Lysostaphin resistance protein A-like" evidence="2">
    <location>
        <begin position="105"/>
        <end position="195"/>
    </location>
</feature>
<evidence type="ECO:0000313" key="3">
    <source>
        <dbReference type="EMBL" id="OUL59667.1"/>
    </source>
</evidence>
<sequence>MNYSQYRWFELCVIFILLPLCGYLVKDYLRALLIPALLLLTAWCFTLLLKDPKFKRFRLTNFNQISSAKKRMLTLFSVGAIFSCAFYAMLNQEHWFALPLHTPMNWLMLIVLYPLVSVLPQELIFRTYFFHRYKKIIPDKRWRILLSALTFSLAHLIYDNWIAVALAFVGGLMFAYTYAYTRSTLVCVLEHSVWGLWLFTLGLGQYLDAGAIG</sequence>
<comment type="caution">
    <text evidence="3">The sequence shown here is derived from an EMBL/GenBank/DDBJ whole genome shotgun (WGS) entry which is preliminary data.</text>
</comment>
<evidence type="ECO:0000313" key="4">
    <source>
        <dbReference type="Proteomes" id="UP000194841"/>
    </source>
</evidence>
<keyword evidence="1" id="KW-0472">Membrane</keyword>
<accession>A0A244CVK7</accession>
<dbReference type="GO" id="GO:0006508">
    <property type="term" value="P:proteolysis"/>
    <property type="evidence" value="ECO:0007669"/>
    <property type="project" value="UniProtKB-KW"/>
</dbReference>
<dbReference type="GO" id="GO:0080120">
    <property type="term" value="P:CAAX-box protein maturation"/>
    <property type="evidence" value="ECO:0007669"/>
    <property type="project" value="UniProtKB-ARBA"/>
</dbReference>
<name>A0A244CVK7_PSEDV</name>
<keyword evidence="1" id="KW-1133">Transmembrane helix</keyword>
<feature type="transmembrane region" description="Helical" evidence="1">
    <location>
        <begin position="110"/>
        <end position="130"/>
    </location>
</feature>
<dbReference type="AlphaFoldDB" id="A0A244CVK7"/>
<feature type="transmembrane region" description="Helical" evidence="1">
    <location>
        <begin position="193"/>
        <end position="212"/>
    </location>
</feature>